<feature type="region of interest" description="Disordered" evidence="1">
    <location>
        <begin position="141"/>
        <end position="196"/>
    </location>
</feature>
<protein>
    <submittedName>
        <fullName evidence="2">Uncharacterized protein</fullName>
    </submittedName>
</protein>
<sequence>MRSWKGDEAQKLFGQKMEELMKQFKVKAKLAVLFQNIMAQQYMDVHYGEYDAGHYDQHMEERLVEALDFHVQGSVNKALVKALRPFAQPIFNFGVRRFGPGSGNPIPVEVNVNELGWVSNDLLNQTVNAVLSDHEYGAFRNRTTPSVQTSQHSSDSDSADLDVSPVQDKPQGKRKRKAHHAEDSALPPTGESGADLRPDPAAGVYLMFAGAPFFSRLSILPASTCSAITGAPF</sequence>
<keyword evidence="3" id="KW-1185">Reference proteome</keyword>
<organism evidence="2 3">
    <name type="scientific">Pleurodeles waltl</name>
    <name type="common">Iberian ribbed newt</name>
    <dbReference type="NCBI Taxonomy" id="8319"/>
    <lineage>
        <taxon>Eukaryota</taxon>
        <taxon>Metazoa</taxon>
        <taxon>Chordata</taxon>
        <taxon>Craniata</taxon>
        <taxon>Vertebrata</taxon>
        <taxon>Euteleostomi</taxon>
        <taxon>Amphibia</taxon>
        <taxon>Batrachia</taxon>
        <taxon>Caudata</taxon>
        <taxon>Salamandroidea</taxon>
        <taxon>Salamandridae</taxon>
        <taxon>Pleurodelinae</taxon>
        <taxon>Pleurodeles</taxon>
    </lineage>
</organism>
<dbReference type="AlphaFoldDB" id="A0AAV7VBI3"/>
<evidence type="ECO:0000313" key="2">
    <source>
        <dbReference type="EMBL" id="KAJ1197528.1"/>
    </source>
</evidence>
<evidence type="ECO:0000256" key="1">
    <source>
        <dbReference type="SAM" id="MobiDB-lite"/>
    </source>
</evidence>
<name>A0AAV7VBI3_PLEWA</name>
<evidence type="ECO:0000313" key="3">
    <source>
        <dbReference type="Proteomes" id="UP001066276"/>
    </source>
</evidence>
<dbReference type="EMBL" id="JANPWB010000003">
    <property type="protein sequence ID" value="KAJ1197528.1"/>
    <property type="molecule type" value="Genomic_DNA"/>
</dbReference>
<gene>
    <name evidence="2" type="ORF">NDU88_001385</name>
</gene>
<reference evidence="2" key="1">
    <citation type="journal article" date="2022" name="bioRxiv">
        <title>Sequencing and chromosome-scale assembly of the giantPleurodeles waltlgenome.</title>
        <authorList>
            <person name="Brown T."/>
            <person name="Elewa A."/>
            <person name="Iarovenko S."/>
            <person name="Subramanian E."/>
            <person name="Araus A.J."/>
            <person name="Petzold A."/>
            <person name="Susuki M."/>
            <person name="Suzuki K.-i.T."/>
            <person name="Hayashi T."/>
            <person name="Toyoda A."/>
            <person name="Oliveira C."/>
            <person name="Osipova E."/>
            <person name="Leigh N.D."/>
            <person name="Simon A."/>
            <person name="Yun M.H."/>
        </authorList>
    </citation>
    <scope>NUCLEOTIDE SEQUENCE</scope>
    <source>
        <strain evidence="2">20211129_DDA</strain>
        <tissue evidence="2">Liver</tissue>
    </source>
</reference>
<dbReference type="Proteomes" id="UP001066276">
    <property type="component" value="Chromosome 2_1"/>
</dbReference>
<accession>A0AAV7VBI3</accession>
<proteinExistence type="predicted"/>
<comment type="caution">
    <text evidence="2">The sequence shown here is derived from an EMBL/GenBank/DDBJ whole genome shotgun (WGS) entry which is preliminary data.</text>
</comment>